<dbReference type="AlphaFoldDB" id="A0A443SMC1"/>
<gene>
    <name evidence="3" type="ORF">B4U80_06376</name>
</gene>
<comment type="caution">
    <text evidence="3">The sequence shown here is derived from an EMBL/GenBank/DDBJ whole genome shotgun (WGS) entry which is preliminary data.</text>
</comment>
<accession>A0A443SMC1</accession>
<sequence>MLKTVCFLLFAIAAVKCQQQPPEAPQPVPQAPPQPPPQPRINWGQCPQLEPKESDKQAKAKVIQGCLQKIPVPTNITQETIVQHQREVALCALTTEQWFNEQGKYRYEKAENEIKRKGLQPVIQTRIVFHHNKCQTEAKEKQDVIQEVQMYQACMDYYIAQICGITVTTQ</sequence>
<evidence type="ECO:0000313" key="3">
    <source>
        <dbReference type="EMBL" id="RWS28635.1"/>
    </source>
</evidence>
<feature type="chain" id="PRO_5019559056" evidence="2">
    <location>
        <begin position="18"/>
        <end position="170"/>
    </location>
</feature>
<feature type="region of interest" description="Disordered" evidence="1">
    <location>
        <begin position="21"/>
        <end position="50"/>
    </location>
</feature>
<evidence type="ECO:0000256" key="1">
    <source>
        <dbReference type="SAM" id="MobiDB-lite"/>
    </source>
</evidence>
<keyword evidence="2" id="KW-0732">Signal</keyword>
<feature type="signal peptide" evidence="2">
    <location>
        <begin position="1"/>
        <end position="17"/>
    </location>
</feature>
<dbReference type="VEuPathDB" id="VectorBase:LDEU003404"/>
<name>A0A443SMC1_9ACAR</name>
<proteinExistence type="predicted"/>
<dbReference type="OrthoDB" id="6507909at2759"/>
<keyword evidence="4" id="KW-1185">Reference proteome</keyword>
<reference evidence="3 4" key="1">
    <citation type="journal article" date="2018" name="Gigascience">
        <title>Genomes of trombidid mites reveal novel predicted allergens and laterally-transferred genes associated with secondary metabolism.</title>
        <authorList>
            <person name="Dong X."/>
            <person name="Chaisiri K."/>
            <person name="Xia D."/>
            <person name="Armstrong S.D."/>
            <person name="Fang Y."/>
            <person name="Donnelly M.J."/>
            <person name="Kadowaki T."/>
            <person name="McGarry J.W."/>
            <person name="Darby A.C."/>
            <person name="Makepeace B.L."/>
        </authorList>
    </citation>
    <scope>NUCLEOTIDE SEQUENCE [LARGE SCALE GENOMIC DNA]</scope>
    <source>
        <strain evidence="3">UoL-UT</strain>
    </source>
</reference>
<evidence type="ECO:0000256" key="2">
    <source>
        <dbReference type="SAM" id="SignalP"/>
    </source>
</evidence>
<dbReference type="Proteomes" id="UP000288716">
    <property type="component" value="Unassembled WGS sequence"/>
</dbReference>
<feature type="compositionally biased region" description="Pro residues" evidence="1">
    <location>
        <begin position="22"/>
        <end position="39"/>
    </location>
</feature>
<protein>
    <submittedName>
        <fullName evidence="3">Uncharacterized protein</fullName>
    </submittedName>
</protein>
<organism evidence="3 4">
    <name type="scientific">Leptotrombidium deliense</name>
    <dbReference type="NCBI Taxonomy" id="299467"/>
    <lineage>
        <taxon>Eukaryota</taxon>
        <taxon>Metazoa</taxon>
        <taxon>Ecdysozoa</taxon>
        <taxon>Arthropoda</taxon>
        <taxon>Chelicerata</taxon>
        <taxon>Arachnida</taxon>
        <taxon>Acari</taxon>
        <taxon>Acariformes</taxon>
        <taxon>Trombidiformes</taxon>
        <taxon>Prostigmata</taxon>
        <taxon>Anystina</taxon>
        <taxon>Parasitengona</taxon>
        <taxon>Trombiculoidea</taxon>
        <taxon>Trombiculidae</taxon>
        <taxon>Leptotrombidium</taxon>
    </lineage>
</organism>
<evidence type="ECO:0000313" key="4">
    <source>
        <dbReference type="Proteomes" id="UP000288716"/>
    </source>
</evidence>
<dbReference type="EMBL" id="NCKV01001283">
    <property type="protein sequence ID" value="RWS28635.1"/>
    <property type="molecule type" value="Genomic_DNA"/>
</dbReference>